<name>A0A0V1AJT0_TRIBR</name>
<comment type="caution">
    <text evidence="1">The sequence shown here is derived from an EMBL/GenBank/DDBJ whole genome shotgun (WGS) entry which is preliminary data.</text>
</comment>
<sequence length="32" mass="3789">MLELRIQERLDKRVCSSGKNVYSSAYKFENSH</sequence>
<proteinExistence type="predicted"/>
<gene>
    <name evidence="1" type="ORF">T03_10850</name>
</gene>
<dbReference type="EMBL" id="JYDI01003069">
    <property type="protein sequence ID" value="KRY24467.1"/>
    <property type="molecule type" value="Genomic_DNA"/>
</dbReference>
<dbReference type="AlphaFoldDB" id="A0A0V1AJT0"/>
<accession>A0A0V1AJT0</accession>
<reference evidence="1 2" key="1">
    <citation type="submission" date="2015-01" db="EMBL/GenBank/DDBJ databases">
        <title>Evolution of Trichinella species and genotypes.</title>
        <authorList>
            <person name="Korhonen P.K."/>
            <person name="Edoardo P."/>
            <person name="Giuseppe L.R."/>
            <person name="Gasser R.B."/>
        </authorList>
    </citation>
    <scope>NUCLEOTIDE SEQUENCE [LARGE SCALE GENOMIC DNA]</scope>
    <source>
        <strain evidence="1">ISS120</strain>
    </source>
</reference>
<keyword evidence="2" id="KW-1185">Reference proteome</keyword>
<evidence type="ECO:0000313" key="1">
    <source>
        <dbReference type="EMBL" id="KRY24467.1"/>
    </source>
</evidence>
<organism evidence="1 2">
    <name type="scientific">Trichinella britovi</name>
    <name type="common">Parasitic roundworm</name>
    <dbReference type="NCBI Taxonomy" id="45882"/>
    <lineage>
        <taxon>Eukaryota</taxon>
        <taxon>Metazoa</taxon>
        <taxon>Ecdysozoa</taxon>
        <taxon>Nematoda</taxon>
        <taxon>Enoplea</taxon>
        <taxon>Dorylaimia</taxon>
        <taxon>Trichinellida</taxon>
        <taxon>Trichinellidae</taxon>
        <taxon>Trichinella</taxon>
    </lineage>
</organism>
<protein>
    <submittedName>
        <fullName evidence="1">Uncharacterized protein</fullName>
    </submittedName>
</protein>
<dbReference type="Proteomes" id="UP000054653">
    <property type="component" value="Unassembled WGS sequence"/>
</dbReference>
<evidence type="ECO:0000313" key="2">
    <source>
        <dbReference type="Proteomes" id="UP000054653"/>
    </source>
</evidence>